<keyword evidence="1" id="KW-0472">Membrane</keyword>
<sequence length="174" mass="19621">MRPFLRSHDQRRRSSLQFNIIQDQQQQLIQQQQQQQQQHIRVLALASPGGSSLQSSHRHPIVRSDSRTVTSFFENNGKSSSASNRKLSLPADRMASELGDGCCHQTNVIRRQRTCEEELKSKMAESGTCLAGLSANIDTTDNQDLRVRILMTGVIITAVVFLVAAMSFWIRQRA</sequence>
<feature type="transmembrane region" description="Helical" evidence="1">
    <location>
        <begin position="149"/>
        <end position="170"/>
    </location>
</feature>
<dbReference type="Proteomes" id="UP001208570">
    <property type="component" value="Unassembled WGS sequence"/>
</dbReference>
<evidence type="ECO:0000256" key="1">
    <source>
        <dbReference type="SAM" id="Phobius"/>
    </source>
</evidence>
<keyword evidence="1" id="KW-0812">Transmembrane</keyword>
<proteinExistence type="predicted"/>
<dbReference type="EMBL" id="JAODUP010000180">
    <property type="protein sequence ID" value="KAK2157952.1"/>
    <property type="molecule type" value="Genomic_DNA"/>
</dbReference>
<evidence type="ECO:0000313" key="2">
    <source>
        <dbReference type="EMBL" id="KAK2157952.1"/>
    </source>
</evidence>
<keyword evidence="3" id="KW-1185">Reference proteome</keyword>
<gene>
    <name evidence="2" type="ORF">LSH36_180g00004</name>
</gene>
<protein>
    <submittedName>
        <fullName evidence="2">Uncharacterized protein</fullName>
    </submittedName>
</protein>
<organism evidence="2 3">
    <name type="scientific">Paralvinella palmiformis</name>
    <dbReference type="NCBI Taxonomy" id="53620"/>
    <lineage>
        <taxon>Eukaryota</taxon>
        <taxon>Metazoa</taxon>
        <taxon>Spiralia</taxon>
        <taxon>Lophotrochozoa</taxon>
        <taxon>Annelida</taxon>
        <taxon>Polychaeta</taxon>
        <taxon>Sedentaria</taxon>
        <taxon>Canalipalpata</taxon>
        <taxon>Terebellida</taxon>
        <taxon>Terebelliformia</taxon>
        <taxon>Alvinellidae</taxon>
        <taxon>Paralvinella</taxon>
    </lineage>
</organism>
<comment type="caution">
    <text evidence="2">The sequence shown here is derived from an EMBL/GenBank/DDBJ whole genome shotgun (WGS) entry which is preliminary data.</text>
</comment>
<dbReference type="AlphaFoldDB" id="A0AAD9JS52"/>
<reference evidence="2" key="1">
    <citation type="journal article" date="2023" name="Mol. Biol. Evol.">
        <title>Third-Generation Sequencing Reveals the Adaptive Role of the Epigenome in Three Deep-Sea Polychaetes.</title>
        <authorList>
            <person name="Perez M."/>
            <person name="Aroh O."/>
            <person name="Sun Y."/>
            <person name="Lan Y."/>
            <person name="Juniper S.K."/>
            <person name="Young C.R."/>
            <person name="Angers B."/>
            <person name="Qian P.Y."/>
        </authorList>
    </citation>
    <scope>NUCLEOTIDE SEQUENCE</scope>
    <source>
        <strain evidence="2">P08H-3</strain>
    </source>
</reference>
<accession>A0AAD9JS52</accession>
<name>A0AAD9JS52_9ANNE</name>
<evidence type="ECO:0000313" key="3">
    <source>
        <dbReference type="Proteomes" id="UP001208570"/>
    </source>
</evidence>
<keyword evidence="1" id="KW-1133">Transmembrane helix</keyword>